<feature type="compositionally biased region" description="Basic and acidic residues" evidence="1">
    <location>
        <begin position="48"/>
        <end position="63"/>
    </location>
</feature>
<organism evidence="2 3">
    <name type="scientific">Acropora cervicornis</name>
    <name type="common">Staghorn coral</name>
    <dbReference type="NCBI Taxonomy" id="6130"/>
    <lineage>
        <taxon>Eukaryota</taxon>
        <taxon>Metazoa</taxon>
        <taxon>Cnidaria</taxon>
        <taxon>Anthozoa</taxon>
        <taxon>Hexacorallia</taxon>
        <taxon>Scleractinia</taxon>
        <taxon>Astrocoeniina</taxon>
        <taxon>Acroporidae</taxon>
        <taxon>Acropora</taxon>
    </lineage>
</organism>
<comment type="caution">
    <text evidence="2">The sequence shown here is derived from an EMBL/GenBank/DDBJ whole genome shotgun (WGS) entry which is preliminary data.</text>
</comment>
<dbReference type="Proteomes" id="UP001249851">
    <property type="component" value="Unassembled WGS sequence"/>
</dbReference>
<accession>A0AAD9VEP1</accession>
<dbReference type="AlphaFoldDB" id="A0AAD9VEP1"/>
<evidence type="ECO:0000313" key="3">
    <source>
        <dbReference type="Proteomes" id="UP001249851"/>
    </source>
</evidence>
<evidence type="ECO:0000256" key="1">
    <source>
        <dbReference type="SAM" id="MobiDB-lite"/>
    </source>
</evidence>
<dbReference type="EMBL" id="JARQWQ010000006">
    <property type="protein sequence ID" value="KAK2571130.1"/>
    <property type="molecule type" value="Genomic_DNA"/>
</dbReference>
<reference evidence="2" key="2">
    <citation type="journal article" date="2023" name="Science">
        <title>Genomic signatures of disease resistance in endangered staghorn corals.</title>
        <authorList>
            <person name="Vollmer S.V."/>
            <person name="Selwyn J.D."/>
            <person name="Despard B.A."/>
            <person name="Roesel C.L."/>
        </authorList>
    </citation>
    <scope>NUCLEOTIDE SEQUENCE</scope>
    <source>
        <strain evidence="2">K2</strain>
    </source>
</reference>
<name>A0AAD9VEP1_ACRCE</name>
<gene>
    <name evidence="2" type="ORF">P5673_003691</name>
</gene>
<keyword evidence="3" id="KW-1185">Reference proteome</keyword>
<proteinExistence type="predicted"/>
<sequence length="94" mass="10913">MAQADQEFDRLSIMYVFNKDRVSERDLIGEVLSNARLLRGPGLRRQGKHCDNPSKRTQKEIQRTPHAKKIARSIWDLSQTRKIKSTSFRKTGES</sequence>
<feature type="region of interest" description="Disordered" evidence="1">
    <location>
        <begin position="43"/>
        <end position="69"/>
    </location>
</feature>
<reference evidence="2" key="1">
    <citation type="journal article" date="2023" name="G3 (Bethesda)">
        <title>Whole genome assembly and annotation of the endangered Caribbean coral Acropora cervicornis.</title>
        <authorList>
            <person name="Selwyn J.D."/>
            <person name="Vollmer S.V."/>
        </authorList>
    </citation>
    <scope>NUCLEOTIDE SEQUENCE</scope>
    <source>
        <strain evidence="2">K2</strain>
    </source>
</reference>
<protein>
    <submittedName>
        <fullName evidence="2">Uncharacterized protein</fullName>
    </submittedName>
</protein>
<evidence type="ECO:0000313" key="2">
    <source>
        <dbReference type="EMBL" id="KAK2571130.1"/>
    </source>
</evidence>